<feature type="transmembrane region" description="Helical" evidence="5">
    <location>
        <begin position="20"/>
        <end position="42"/>
    </location>
</feature>
<dbReference type="AlphaFoldDB" id="A0A2W7P782"/>
<comment type="function">
    <text evidence="5">Part of the twin-arginine translocation (Tat) system that transports large folded proteins containing a characteristic twin-arginine motif in their signal peptide across membranes.</text>
</comment>
<evidence type="ECO:0000313" key="6">
    <source>
        <dbReference type="EMBL" id="PZX19262.1"/>
    </source>
</evidence>
<keyword evidence="5" id="KW-1003">Cell membrane</keyword>
<dbReference type="Proteomes" id="UP000249239">
    <property type="component" value="Unassembled WGS sequence"/>
</dbReference>
<name>A0A2W7P782_9BACT</name>
<dbReference type="InterPro" id="IPR002033">
    <property type="entry name" value="TatC"/>
</dbReference>
<keyword evidence="2 5" id="KW-0812">Transmembrane</keyword>
<keyword evidence="7" id="KW-1185">Reference proteome</keyword>
<evidence type="ECO:0000256" key="5">
    <source>
        <dbReference type="HAMAP-Rule" id="MF_00902"/>
    </source>
</evidence>
<feature type="transmembrane region" description="Helical" evidence="5">
    <location>
        <begin position="90"/>
        <end position="111"/>
    </location>
</feature>
<feature type="transmembrane region" description="Helical" evidence="5">
    <location>
        <begin position="214"/>
        <end position="233"/>
    </location>
</feature>
<proteinExistence type="inferred from homology"/>
<evidence type="ECO:0000256" key="1">
    <source>
        <dbReference type="ARBA" id="ARBA00004141"/>
    </source>
</evidence>
<dbReference type="GO" id="GO:0009977">
    <property type="term" value="F:proton motive force dependent protein transmembrane transporter activity"/>
    <property type="evidence" value="ECO:0007669"/>
    <property type="project" value="TreeGrafter"/>
</dbReference>
<feature type="transmembrane region" description="Helical" evidence="5">
    <location>
        <begin position="177"/>
        <end position="202"/>
    </location>
</feature>
<reference evidence="6 7" key="1">
    <citation type="submission" date="2018-06" db="EMBL/GenBank/DDBJ databases">
        <title>Genomic Encyclopedia of Archaeal and Bacterial Type Strains, Phase II (KMG-II): from individual species to whole genera.</title>
        <authorList>
            <person name="Goeker M."/>
        </authorList>
    </citation>
    <scope>NUCLEOTIDE SEQUENCE [LARGE SCALE GENOMIC DNA]</scope>
    <source>
        <strain evidence="6 7">DSM 6779</strain>
    </source>
</reference>
<evidence type="ECO:0000256" key="3">
    <source>
        <dbReference type="ARBA" id="ARBA00022989"/>
    </source>
</evidence>
<comment type="caution">
    <text evidence="5">Lacks conserved residue(s) required for the propagation of feature annotation.</text>
</comment>
<dbReference type="EMBL" id="QKZK01000005">
    <property type="protein sequence ID" value="PZX19262.1"/>
    <property type="molecule type" value="Genomic_DNA"/>
</dbReference>
<keyword evidence="5" id="KW-0653">Protein transport</keyword>
<dbReference type="GO" id="GO:0033281">
    <property type="term" value="C:TAT protein transport complex"/>
    <property type="evidence" value="ECO:0007669"/>
    <property type="project" value="UniProtKB-UniRule"/>
</dbReference>
<dbReference type="NCBIfam" id="TIGR00945">
    <property type="entry name" value="tatC"/>
    <property type="match status" value="1"/>
</dbReference>
<organism evidence="6 7">
    <name type="scientific">Breznakibacter xylanolyticus</name>
    <dbReference type="NCBI Taxonomy" id="990"/>
    <lineage>
        <taxon>Bacteria</taxon>
        <taxon>Pseudomonadati</taxon>
        <taxon>Bacteroidota</taxon>
        <taxon>Bacteroidia</taxon>
        <taxon>Marinilabiliales</taxon>
        <taxon>Marinilabiliaceae</taxon>
        <taxon>Breznakibacter</taxon>
    </lineage>
</organism>
<sequence>MSNDREMSFWEHVETLRKHLIRSVLAIGILAIAAFIFSDVIFNDVILAPKEPDFFTNRWLCTLAGFMHTPQLCINQNPLPLTNISMSGQFTTHIWVSVIAGFILAFPFICMELWRFIKPALGTNAIKQSSSFILMTSLLFMVGILFGYYIIAPMSIEFLGHYQITADISNQITLTSYISTVSGIVLSSGIAFELPVVIWLLARLGVVDVKGLKKYRRHAMVVIVVFAAIITPPDVVSQILVSVPMILLFEAGIHIASGVERKRS</sequence>
<dbReference type="OrthoDB" id="9777044at2"/>
<evidence type="ECO:0000256" key="2">
    <source>
        <dbReference type="ARBA" id="ARBA00022692"/>
    </source>
</evidence>
<keyword evidence="3 5" id="KW-1133">Transmembrane helix</keyword>
<gene>
    <name evidence="5" type="primary">tatC</name>
    <name evidence="6" type="ORF">LX69_00929</name>
</gene>
<accession>A0A2W7P782</accession>
<comment type="subunit">
    <text evidence="5">Forms a complex with TatA.</text>
</comment>
<comment type="subcellular location">
    <subcellularLocation>
        <location evidence="5">Cell membrane</location>
        <topology evidence="5">Multi-pass membrane protein</topology>
    </subcellularLocation>
    <subcellularLocation>
        <location evidence="1">Membrane</location>
        <topology evidence="1">Multi-pass membrane protein</topology>
    </subcellularLocation>
</comment>
<dbReference type="Pfam" id="PF00902">
    <property type="entry name" value="TatC"/>
    <property type="match status" value="1"/>
</dbReference>
<protein>
    <recommendedName>
        <fullName evidence="5">Sec-independent protein translocase protein TatC</fullName>
    </recommendedName>
</protein>
<dbReference type="GO" id="GO:0043953">
    <property type="term" value="P:protein transport by the Tat complex"/>
    <property type="evidence" value="ECO:0007669"/>
    <property type="project" value="UniProtKB-UniRule"/>
</dbReference>
<dbReference type="PANTHER" id="PTHR30371">
    <property type="entry name" value="SEC-INDEPENDENT PROTEIN TRANSLOCASE PROTEIN TATC"/>
    <property type="match status" value="1"/>
</dbReference>
<evidence type="ECO:0000256" key="4">
    <source>
        <dbReference type="ARBA" id="ARBA00023136"/>
    </source>
</evidence>
<dbReference type="GO" id="GO:0065002">
    <property type="term" value="P:intracellular protein transmembrane transport"/>
    <property type="evidence" value="ECO:0007669"/>
    <property type="project" value="TreeGrafter"/>
</dbReference>
<comment type="caution">
    <text evidence="6">The sequence shown here is derived from an EMBL/GenBank/DDBJ whole genome shotgun (WGS) entry which is preliminary data.</text>
</comment>
<feature type="transmembrane region" description="Helical" evidence="5">
    <location>
        <begin position="132"/>
        <end position="151"/>
    </location>
</feature>
<dbReference type="PANTHER" id="PTHR30371:SF0">
    <property type="entry name" value="SEC-INDEPENDENT PROTEIN TRANSLOCASE PROTEIN TATC, CHLOROPLASTIC-RELATED"/>
    <property type="match status" value="1"/>
</dbReference>
<comment type="similarity">
    <text evidence="5">Belongs to the TatC family.</text>
</comment>
<evidence type="ECO:0000313" key="7">
    <source>
        <dbReference type="Proteomes" id="UP000249239"/>
    </source>
</evidence>
<dbReference type="HAMAP" id="MF_00902">
    <property type="entry name" value="TatC"/>
    <property type="match status" value="1"/>
</dbReference>
<keyword evidence="5" id="KW-0813">Transport</keyword>
<keyword evidence="5" id="KW-0811">Translocation</keyword>
<keyword evidence="4 5" id="KW-0472">Membrane</keyword>
<dbReference type="RefSeq" id="WP_111444640.1">
    <property type="nucleotide sequence ID" value="NZ_QKZK01000005.1"/>
</dbReference>
<dbReference type="PRINTS" id="PR01840">
    <property type="entry name" value="TATCFAMILY"/>
</dbReference>